<name>A0ABY7GEF1_MYAAR</name>
<organism evidence="1 2">
    <name type="scientific">Mya arenaria</name>
    <name type="common">Soft-shell clam</name>
    <dbReference type="NCBI Taxonomy" id="6604"/>
    <lineage>
        <taxon>Eukaryota</taxon>
        <taxon>Metazoa</taxon>
        <taxon>Spiralia</taxon>
        <taxon>Lophotrochozoa</taxon>
        <taxon>Mollusca</taxon>
        <taxon>Bivalvia</taxon>
        <taxon>Autobranchia</taxon>
        <taxon>Heteroconchia</taxon>
        <taxon>Euheterodonta</taxon>
        <taxon>Imparidentia</taxon>
        <taxon>Neoheterodontei</taxon>
        <taxon>Myida</taxon>
        <taxon>Myoidea</taxon>
        <taxon>Myidae</taxon>
        <taxon>Mya</taxon>
    </lineage>
</organism>
<gene>
    <name evidence="1" type="ORF">MAR_034246</name>
</gene>
<accession>A0ABY7GEF1</accession>
<keyword evidence="2" id="KW-1185">Reference proteome</keyword>
<evidence type="ECO:0000313" key="2">
    <source>
        <dbReference type="Proteomes" id="UP001164746"/>
    </source>
</evidence>
<feature type="non-terminal residue" evidence="1">
    <location>
        <position position="311"/>
    </location>
</feature>
<dbReference type="Proteomes" id="UP001164746">
    <property type="component" value="Chromosome 17"/>
</dbReference>
<dbReference type="EMBL" id="CP111028">
    <property type="protein sequence ID" value="WAR31704.1"/>
    <property type="molecule type" value="Genomic_DNA"/>
</dbReference>
<proteinExistence type="predicted"/>
<sequence>MKKSELVLRAKGVQQSGLIDRNEVQINAEVNFERRQCDKLVTPIGEKLPHPKTLISWTSDLMNIPYFSDSDIYNYFVLKMNTKKQLRKGEACNHIGMIMYALSDISTKKKDGTIASTSNKCVWDQFNNPRKRKLTPKKSSELKFRKFKMDTEEPSKSKKKIAKELFNISFSEENFWKKLSACNSSAGWLLNFVNSKEELQEEQVPHFLSIEYQYKDTVNLKSDTVVENLANVMKVLKLSKAQRLTRGQGGNHNWIVERKMRLTASNVGEVVSLKSDTPLEGPLKRIMYPSSIQNRINVKEHTEELDHISLL</sequence>
<dbReference type="PANTHER" id="PTHR47526">
    <property type="entry name" value="ATP-DEPENDENT DNA HELICASE"/>
    <property type="match status" value="1"/>
</dbReference>
<protein>
    <submittedName>
        <fullName evidence="1">Uncharacterized protein</fullName>
    </submittedName>
</protein>
<evidence type="ECO:0000313" key="1">
    <source>
        <dbReference type="EMBL" id="WAR31704.1"/>
    </source>
</evidence>
<reference evidence="1" key="1">
    <citation type="submission" date="2022-11" db="EMBL/GenBank/DDBJ databases">
        <title>Centuries of genome instability and evolution in soft-shell clam transmissible cancer (bioRxiv).</title>
        <authorList>
            <person name="Hart S.F.M."/>
            <person name="Yonemitsu M.A."/>
            <person name="Giersch R.M."/>
            <person name="Beal B.F."/>
            <person name="Arriagada G."/>
            <person name="Davis B.W."/>
            <person name="Ostrander E.A."/>
            <person name="Goff S.P."/>
            <person name="Metzger M.J."/>
        </authorList>
    </citation>
    <scope>NUCLEOTIDE SEQUENCE</scope>
    <source>
        <strain evidence="1">MELC-2E11</strain>
        <tissue evidence="1">Siphon/mantle</tissue>
    </source>
</reference>
<dbReference type="PANTHER" id="PTHR47526:SF3">
    <property type="entry name" value="PHD-TYPE DOMAIN-CONTAINING PROTEIN"/>
    <property type="match status" value="1"/>
</dbReference>